<evidence type="ECO:0000313" key="1">
    <source>
        <dbReference type="EMBL" id="ASU81532.1"/>
    </source>
</evidence>
<evidence type="ECO:0000313" key="2">
    <source>
        <dbReference type="Proteomes" id="UP000215005"/>
    </source>
</evidence>
<sequence>MSRIDHHAVIRVLHAIAADDPDRVDPRAATRGCRYVSHGHPQCLAAEVLVRLGVPVRSVAQLDREQRGRPIELAASKHPAVRSLTGPARELLDFVQSIQDGGRTWGDAVAWATDPRSLRTLRWTEAGR</sequence>
<proteinExistence type="predicted"/>
<dbReference type="EMBL" id="CP022753">
    <property type="protein sequence ID" value="ASU81532.1"/>
    <property type="molecule type" value="Genomic_DNA"/>
</dbReference>
<dbReference type="Proteomes" id="UP000215005">
    <property type="component" value="Chromosome"/>
</dbReference>
<protein>
    <submittedName>
        <fullName evidence="1">Uncharacterized protein</fullName>
    </submittedName>
</protein>
<dbReference type="AlphaFoldDB" id="A0A223S076"/>
<gene>
    <name evidence="1" type="ORF">CDO52_00875</name>
</gene>
<keyword evidence="2" id="KW-1185">Reference proteome</keyword>
<name>A0A223S076_9ACTN</name>
<dbReference type="KEGG" id="ngv:CDO52_00875"/>
<organism evidence="1 2">
    <name type="scientific">Nocardiopsis gilva YIM 90087</name>
    <dbReference type="NCBI Taxonomy" id="1235441"/>
    <lineage>
        <taxon>Bacteria</taxon>
        <taxon>Bacillati</taxon>
        <taxon>Actinomycetota</taxon>
        <taxon>Actinomycetes</taxon>
        <taxon>Streptosporangiales</taxon>
        <taxon>Nocardiopsidaceae</taxon>
        <taxon>Nocardiopsis</taxon>
    </lineage>
</organism>
<reference evidence="1 2" key="1">
    <citation type="submission" date="2017-08" db="EMBL/GenBank/DDBJ databases">
        <title>The complete genome sequence of Nocardiopsis gilva YIM 90087.</title>
        <authorList>
            <person name="Yin M."/>
            <person name="Tang S."/>
        </authorList>
    </citation>
    <scope>NUCLEOTIDE SEQUENCE [LARGE SCALE GENOMIC DNA]</scope>
    <source>
        <strain evidence="1 2">YIM 90087</strain>
    </source>
</reference>
<accession>A0A223S076</accession>
<dbReference type="RefSeq" id="WP_017619531.1">
    <property type="nucleotide sequence ID" value="NZ_ANBG01000245.1"/>
</dbReference>